<dbReference type="Gramene" id="BGIOSGA030448-TA">
    <property type="protein sequence ID" value="BGIOSGA030448-PA"/>
    <property type="gene ID" value="BGIOSGA030448"/>
</dbReference>
<reference evidence="1 2" key="1">
    <citation type="journal article" date="2005" name="PLoS Biol.">
        <title>The genomes of Oryza sativa: a history of duplications.</title>
        <authorList>
            <person name="Yu J."/>
            <person name="Wang J."/>
            <person name="Lin W."/>
            <person name="Li S."/>
            <person name="Li H."/>
            <person name="Zhou J."/>
            <person name="Ni P."/>
            <person name="Dong W."/>
            <person name="Hu S."/>
            <person name="Zeng C."/>
            <person name="Zhang J."/>
            <person name="Zhang Y."/>
            <person name="Li R."/>
            <person name="Xu Z."/>
            <person name="Li S."/>
            <person name="Li X."/>
            <person name="Zheng H."/>
            <person name="Cong L."/>
            <person name="Lin L."/>
            <person name="Yin J."/>
            <person name="Geng J."/>
            <person name="Li G."/>
            <person name="Shi J."/>
            <person name="Liu J."/>
            <person name="Lv H."/>
            <person name="Li J."/>
            <person name="Wang J."/>
            <person name="Deng Y."/>
            <person name="Ran L."/>
            <person name="Shi X."/>
            <person name="Wang X."/>
            <person name="Wu Q."/>
            <person name="Li C."/>
            <person name="Ren X."/>
            <person name="Wang J."/>
            <person name="Wang X."/>
            <person name="Li D."/>
            <person name="Liu D."/>
            <person name="Zhang X."/>
            <person name="Ji Z."/>
            <person name="Zhao W."/>
            <person name="Sun Y."/>
            <person name="Zhang Z."/>
            <person name="Bao J."/>
            <person name="Han Y."/>
            <person name="Dong L."/>
            <person name="Ji J."/>
            <person name="Chen P."/>
            <person name="Wu S."/>
            <person name="Liu J."/>
            <person name="Xiao Y."/>
            <person name="Bu D."/>
            <person name="Tan J."/>
            <person name="Yang L."/>
            <person name="Ye C."/>
            <person name="Zhang J."/>
            <person name="Xu J."/>
            <person name="Zhou Y."/>
            <person name="Yu Y."/>
            <person name="Zhang B."/>
            <person name="Zhuang S."/>
            <person name="Wei H."/>
            <person name="Liu B."/>
            <person name="Lei M."/>
            <person name="Yu H."/>
            <person name="Li Y."/>
            <person name="Xu H."/>
            <person name="Wei S."/>
            <person name="He X."/>
            <person name="Fang L."/>
            <person name="Zhang Z."/>
            <person name="Zhang Y."/>
            <person name="Huang X."/>
            <person name="Su Z."/>
            <person name="Tong W."/>
            <person name="Li J."/>
            <person name="Tong Z."/>
            <person name="Li S."/>
            <person name="Ye J."/>
            <person name="Wang L."/>
            <person name="Fang L."/>
            <person name="Lei T."/>
            <person name="Chen C."/>
            <person name="Chen H."/>
            <person name="Xu Z."/>
            <person name="Li H."/>
            <person name="Huang H."/>
            <person name="Zhang F."/>
            <person name="Xu H."/>
            <person name="Li N."/>
            <person name="Zhao C."/>
            <person name="Li S."/>
            <person name="Dong L."/>
            <person name="Huang Y."/>
            <person name="Li L."/>
            <person name="Xi Y."/>
            <person name="Qi Q."/>
            <person name="Li W."/>
            <person name="Zhang B."/>
            <person name="Hu W."/>
            <person name="Zhang Y."/>
            <person name="Tian X."/>
            <person name="Jiao Y."/>
            <person name="Liang X."/>
            <person name="Jin J."/>
            <person name="Gao L."/>
            <person name="Zheng W."/>
            <person name="Hao B."/>
            <person name="Liu S."/>
            <person name="Wang W."/>
            <person name="Yuan L."/>
            <person name="Cao M."/>
            <person name="McDermott J."/>
            <person name="Samudrala R."/>
            <person name="Wang J."/>
            <person name="Wong G.K."/>
            <person name="Yang H."/>
        </authorList>
    </citation>
    <scope>NUCLEOTIDE SEQUENCE [LARGE SCALE GENOMIC DNA]</scope>
    <source>
        <strain evidence="2">cv. 93-11</strain>
    </source>
</reference>
<accession>B8BDY3</accession>
<dbReference type="HOGENOM" id="CLU_1491399_0_0_1"/>
<evidence type="ECO:0000313" key="1">
    <source>
        <dbReference type="EMBL" id="EEC84269.1"/>
    </source>
</evidence>
<dbReference type="Proteomes" id="UP000007015">
    <property type="component" value="Chromosome 9"/>
</dbReference>
<keyword evidence="2" id="KW-1185">Reference proteome</keyword>
<evidence type="ECO:0000313" key="2">
    <source>
        <dbReference type="Proteomes" id="UP000007015"/>
    </source>
</evidence>
<proteinExistence type="predicted"/>
<gene>
    <name evidence="1" type="ORF">OsI_30731</name>
</gene>
<organism evidence="1 2">
    <name type="scientific">Oryza sativa subsp. indica</name>
    <name type="common">Rice</name>
    <dbReference type="NCBI Taxonomy" id="39946"/>
    <lineage>
        <taxon>Eukaryota</taxon>
        <taxon>Viridiplantae</taxon>
        <taxon>Streptophyta</taxon>
        <taxon>Embryophyta</taxon>
        <taxon>Tracheophyta</taxon>
        <taxon>Spermatophyta</taxon>
        <taxon>Magnoliopsida</taxon>
        <taxon>Liliopsida</taxon>
        <taxon>Poales</taxon>
        <taxon>Poaceae</taxon>
        <taxon>BOP clade</taxon>
        <taxon>Oryzoideae</taxon>
        <taxon>Oryzeae</taxon>
        <taxon>Oryzinae</taxon>
        <taxon>Oryza</taxon>
        <taxon>Oryza sativa</taxon>
    </lineage>
</organism>
<dbReference type="AlphaFoldDB" id="B8BDY3"/>
<dbReference type="EMBL" id="CM000134">
    <property type="protein sequence ID" value="EEC84269.1"/>
    <property type="molecule type" value="Genomic_DNA"/>
</dbReference>
<sequence length="181" mass="19947">MAGYCTLEKLMDSSSQQKQGDILHPHRHRRGRHCLQAQVQHAVLSIRSTWCCSVIHQSTRTVIVGRGALMQACIVIPYLELVDFIHEIGQVGVSSIETAGKGSKEIVGIRQSAVMVVGVVGHGPRNPELVGPRPRALECRHLLSLVVALLRWGRGWLLLRLTVAKLQPRLCLGCLGRGLSW</sequence>
<name>B8BDY3_ORYSI</name>
<protein>
    <submittedName>
        <fullName evidence="1">Uncharacterized protein</fullName>
    </submittedName>
</protein>